<proteinExistence type="predicted"/>
<accession>A0ABS5Y8P5</accession>
<comment type="caution">
    <text evidence="2">The sequence shown here is derived from an EMBL/GenBank/DDBJ whole genome shotgun (WGS) entry which is preliminary data.</text>
</comment>
<gene>
    <name evidence="2" type="ORF">IXB28_16130</name>
</gene>
<dbReference type="Gene3D" id="1.10.4080.10">
    <property type="entry name" value="ADP-ribosylation/Crystallin J1"/>
    <property type="match status" value="1"/>
</dbReference>
<protein>
    <submittedName>
        <fullName evidence="2">Uncharacterized protein</fullName>
    </submittedName>
</protein>
<evidence type="ECO:0000313" key="2">
    <source>
        <dbReference type="EMBL" id="MBT9313739.1"/>
    </source>
</evidence>
<dbReference type="InterPro" id="IPR036705">
    <property type="entry name" value="Ribosyl_crysJ1_sf"/>
</dbReference>
<name>A0ABS5Y8P5_9CYAN</name>
<sequence length="306" mass="33439">MKTRSIMLMLSTADKFLGSLLGAHLANRNPDFTDPQNVAIALNQVSNQLERSNHPPHPQPNPCQQAAEAQGGIAPSAHYPVRCGVAQLTTAMVSQGWNKEFGSVLRWLLSSHDNHQQRHQAIAAVYQQVTDDALTSDALHSIQALYILGDCLEWFMQSSPDVSRANSRLYEYLQQQCATYPAELINQQMSQLLAYLCDPLPSMDNGDNSLQSGPLSSVMLAAQHCLRYRENLALALSTQPLTPLTPSLVGALLGAWGGPQVLPHPWLLALPSHTMQNLVAEADNLYRAWAGVANNADCFGAFALDF</sequence>
<evidence type="ECO:0000313" key="3">
    <source>
        <dbReference type="Proteomes" id="UP001196661"/>
    </source>
</evidence>
<dbReference type="EMBL" id="JADOER010000016">
    <property type="protein sequence ID" value="MBT9313739.1"/>
    <property type="molecule type" value="Genomic_DNA"/>
</dbReference>
<keyword evidence="3" id="KW-1185">Reference proteome</keyword>
<feature type="region of interest" description="Disordered" evidence="1">
    <location>
        <begin position="49"/>
        <end position="69"/>
    </location>
</feature>
<evidence type="ECO:0000256" key="1">
    <source>
        <dbReference type="SAM" id="MobiDB-lite"/>
    </source>
</evidence>
<reference evidence="2 3" key="1">
    <citation type="journal article" date="2021" name="Mar. Drugs">
        <title>Genome Reduction and Secondary Metabolism of the Marine Sponge-Associated Cyanobacterium Leptothoe.</title>
        <authorList>
            <person name="Konstantinou D."/>
            <person name="Popin R.V."/>
            <person name="Fewer D.P."/>
            <person name="Sivonen K."/>
            <person name="Gkelis S."/>
        </authorList>
    </citation>
    <scope>NUCLEOTIDE SEQUENCE [LARGE SCALE GENOMIC DNA]</scope>
    <source>
        <strain evidence="2 3">TAU-MAC 1615</strain>
    </source>
</reference>
<organism evidence="2 3">
    <name type="scientific">Leptothoe kymatousa TAU-MAC 1615</name>
    <dbReference type="NCBI Taxonomy" id="2364775"/>
    <lineage>
        <taxon>Bacteria</taxon>
        <taxon>Bacillati</taxon>
        <taxon>Cyanobacteriota</taxon>
        <taxon>Cyanophyceae</taxon>
        <taxon>Nodosilineales</taxon>
        <taxon>Cymatolegaceae</taxon>
        <taxon>Leptothoe</taxon>
        <taxon>Leptothoe kymatousa</taxon>
    </lineage>
</organism>
<dbReference type="Proteomes" id="UP001196661">
    <property type="component" value="Unassembled WGS sequence"/>
</dbReference>